<organism evidence="2 3">
    <name type="scientific">Cronobacter muytjensii</name>
    <dbReference type="NCBI Taxonomy" id="413501"/>
    <lineage>
        <taxon>Bacteria</taxon>
        <taxon>Pseudomonadati</taxon>
        <taxon>Pseudomonadota</taxon>
        <taxon>Gammaproteobacteria</taxon>
        <taxon>Enterobacterales</taxon>
        <taxon>Enterobacteriaceae</taxon>
        <taxon>Cronobacter</taxon>
    </lineage>
</organism>
<evidence type="ECO:0000313" key="3">
    <source>
        <dbReference type="Proteomes" id="UP000244378"/>
    </source>
</evidence>
<name>A0A2T7AMR7_9ENTR</name>
<sequence length="233" mass="25583">MKSSFALPFAFCSLVLSGCSNTPPPPVEKVVSTSTVKGEGGALLLIQSYEQLRTDTHQPTDTSLRYITRGDTSKVVALKTLQFIVGLAAGGAQESGFTKDQLVGTPITMMPNPTLTYFSDAMKKSLEKDMAKLPAGEIKNPIEIRPYTWMLVYENLSGGDSYELHYQTAIRRTKSALEKGKEASASVSCYPEAVKAPLAQWQANHYQKVTEVTRGFMDACLKDFEAHKAEFLQ</sequence>
<dbReference type="EMBL" id="MSAE01000041">
    <property type="protein sequence ID" value="PUX10342.1"/>
    <property type="molecule type" value="Genomic_DNA"/>
</dbReference>
<gene>
    <name evidence="2" type="ORF">AUN14_18190</name>
    <name evidence="1" type="ORF">FZI19_06690</name>
</gene>
<dbReference type="PROSITE" id="PS51257">
    <property type="entry name" value="PROKAR_LIPOPROTEIN"/>
    <property type="match status" value="1"/>
</dbReference>
<evidence type="ECO:0008006" key="5">
    <source>
        <dbReference type="Google" id="ProtNLM"/>
    </source>
</evidence>
<keyword evidence="4" id="KW-1185">Reference proteome</keyword>
<evidence type="ECO:0000313" key="2">
    <source>
        <dbReference type="EMBL" id="PUX10342.1"/>
    </source>
</evidence>
<evidence type="ECO:0000313" key="4">
    <source>
        <dbReference type="Proteomes" id="UP000469927"/>
    </source>
</evidence>
<dbReference type="RefSeq" id="WP_083605411.1">
    <property type="nucleotide sequence ID" value="NZ_JADKNN010000004.1"/>
</dbReference>
<dbReference type="Proteomes" id="UP000469927">
    <property type="component" value="Unassembled WGS sequence"/>
</dbReference>
<comment type="caution">
    <text evidence="2">The sequence shown here is derived from an EMBL/GenBank/DDBJ whole genome shotgun (WGS) entry which is preliminary data.</text>
</comment>
<reference evidence="1 4" key="2">
    <citation type="submission" date="2019-08" db="EMBL/GenBank/DDBJ databases">
        <title>Prevalence, distribution, and phylogeny of type two toxin-antitoxin genes possessed by Cronobacter species where C. sakazakii homologs follow sequence type lineages.</title>
        <authorList>
            <person name="Finkelstein S."/>
            <person name="Negrete F."/>
            <person name="Jang H."/>
            <person name="Gopinath G.R."/>
            <person name="Tall B.D."/>
        </authorList>
    </citation>
    <scope>NUCLEOTIDE SEQUENCE [LARGE SCALE GENOMIC DNA]</scope>
    <source>
        <strain evidence="1 4">MOD1_GK1257</strain>
    </source>
</reference>
<dbReference type="EMBL" id="WAGD01000016">
    <property type="protein sequence ID" value="KAB0883160.1"/>
    <property type="molecule type" value="Genomic_DNA"/>
</dbReference>
<reference evidence="2 3" key="1">
    <citation type="submission" date="2016-12" db="EMBL/GenBank/DDBJ databases">
        <title>Analysis of the Molecular Diversity Among Cronobacter Species Isolated from Filth Flies Using a Pan Genomic DNA Microarray.</title>
        <authorList>
            <person name="Pava-Ripoll M."/>
            <person name="Tall B."/>
            <person name="Farber J."/>
            <person name="Fanning S."/>
            <person name="Lehner A."/>
            <person name="Stephan R."/>
            <person name="Pagotto F."/>
            <person name="Iverson C."/>
            <person name="Ziobro G."/>
            <person name="Miller A."/>
            <person name="Pearson R."/>
            <person name="Yan Q."/>
            <person name="Kim M."/>
            <person name="Jeong S."/>
            <person name="Park J."/>
            <person name="Jun S."/>
            <person name="Choi H."/>
            <person name="Chung T."/>
            <person name="Yoo Y."/>
            <person name="Park E."/>
            <person name="Hwang S."/>
            <person name="Lee B."/>
            <person name="Sathyamoorthy V."/>
            <person name="Carter L."/>
            <person name="Mammel M."/>
            <person name="Jackson S."/>
            <person name="Kothary M."/>
            <person name="Patel I."/>
            <person name="Grim C."/>
            <person name="Gopinath G."/>
            <person name="Gangiredla J."/>
            <person name="Chase H."/>
        </authorList>
    </citation>
    <scope>NUCLEOTIDE SEQUENCE [LARGE SCALE GENOMIC DNA]</scope>
    <source>
        <strain evidence="2 3">MOD1-Md1s</strain>
    </source>
</reference>
<dbReference type="AlphaFoldDB" id="A0A2T7AMR7"/>
<protein>
    <recommendedName>
        <fullName evidence="5">Lipoprotein</fullName>
    </recommendedName>
</protein>
<accession>A0A2T7AMR7</accession>
<proteinExistence type="predicted"/>
<evidence type="ECO:0000313" key="1">
    <source>
        <dbReference type="EMBL" id="KAB0883160.1"/>
    </source>
</evidence>
<dbReference type="OrthoDB" id="6628715at2"/>
<dbReference type="Proteomes" id="UP000244378">
    <property type="component" value="Unassembled WGS sequence"/>
</dbReference>